<gene>
    <name evidence="2" type="ORF">N24_2597</name>
</gene>
<reference evidence="2 3" key="1">
    <citation type="submission" date="2016-02" db="EMBL/GenBank/DDBJ databases">
        <title>Corynebacterium glutamicum N24 whole genome sequencing project.</title>
        <authorList>
            <person name="Matsutani M."/>
            <person name="Nangtapong N."/>
            <person name="Yakushi T."/>
            <person name="Matsushita K."/>
        </authorList>
    </citation>
    <scope>NUCLEOTIDE SEQUENCE [LARGE SCALE GENOMIC DNA]</scope>
    <source>
        <strain evidence="2 3">N24</strain>
    </source>
</reference>
<proteinExistence type="predicted"/>
<name>A0A160PRV8_9CORY</name>
<evidence type="ECO:0000259" key="1">
    <source>
        <dbReference type="Pfam" id="PF06114"/>
    </source>
</evidence>
<evidence type="ECO:0000313" key="2">
    <source>
        <dbReference type="EMBL" id="BAU96859.1"/>
    </source>
</evidence>
<dbReference type="PANTHER" id="PTHR43236:SF1">
    <property type="entry name" value="BLL7220 PROTEIN"/>
    <property type="match status" value="1"/>
</dbReference>
<keyword evidence="3" id="KW-1185">Reference proteome</keyword>
<dbReference type="KEGG" id="csur:N24_2597"/>
<dbReference type="PANTHER" id="PTHR43236">
    <property type="entry name" value="ANTITOXIN HIGA1"/>
    <property type="match status" value="1"/>
</dbReference>
<dbReference type="RefSeq" id="WP_096457975.1">
    <property type="nucleotide sequence ID" value="NZ_AP017369.1"/>
</dbReference>
<dbReference type="EMBL" id="AP017369">
    <property type="protein sequence ID" value="BAU96859.1"/>
    <property type="molecule type" value="Genomic_DNA"/>
</dbReference>
<dbReference type="InterPro" id="IPR052345">
    <property type="entry name" value="Rad_response_metalloprotease"/>
</dbReference>
<organism evidence="2 3">
    <name type="scientific">Corynebacterium suranareeae</name>
    <dbReference type="NCBI Taxonomy" id="2506452"/>
    <lineage>
        <taxon>Bacteria</taxon>
        <taxon>Bacillati</taxon>
        <taxon>Actinomycetota</taxon>
        <taxon>Actinomycetes</taxon>
        <taxon>Mycobacteriales</taxon>
        <taxon>Corynebacteriaceae</taxon>
        <taxon>Corynebacterium</taxon>
    </lineage>
</organism>
<sequence>MDLSMEVQGRNAAENFRDKHGLGQGALGDLISLINQTTGHDVAVIDADEDEHGLAMTDPLRERVFVGVAKTNRPMRQRSTLAHELAHLVFADHSENLAERKPLETRADAFARHLLIPQQGLKQFLGEIGHVEESHLSQVVQHFLVSPPIAAIALREAGFIGDETKSEWMRLSTPFLATKFGWRDFYAALQLESSKRRAPQGLVARAVRGYMEGVLNIQVIATLQGRSENDVLAEFDNEGIFPRSLDLDAIEFDDLPELGADFDGNR</sequence>
<dbReference type="InterPro" id="IPR010359">
    <property type="entry name" value="IrrE_HExxH"/>
</dbReference>
<dbReference type="Gene3D" id="1.10.10.2910">
    <property type="match status" value="1"/>
</dbReference>
<dbReference type="Pfam" id="PF06114">
    <property type="entry name" value="Peptidase_M78"/>
    <property type="match status" value="1"/>
</dbReference>
<feature type="domain" description="IrrE N-terminal-like" evidence="1">
    <location>
        <begin position="59"/>
        <end position="153"/>
    </location>
</feature>
<dbReference type="Proteomes" id="UP000218244">
    <property type="component" value="Chromosome"/>
</dbReference>
<protein>
    <recommendedName>
        <fullName evidence="1">IrrE N-terminal-like domain-containing protein</fullName>
    </recommendedName>
</protein>
<accession>A0A160PRV8</accession>
<dbReference type="AlphaFoldDB" id="A0A160PRV8"/>
<evidence type="ECO:0000313" key="3">
    <source>
        <dbReference type="Proteomes" id="UP000218244"/>
    </source>
</evidence>